<dbReference type="PANTHER" id="PTHR44169:SF3">
    <property type="entry name" value="SHORT-CHAIN DEHYDROGENASE SRDE"/>
    <property type="match status" value="1"/>
</dbReference>
<dbReference type="AlphaFoldDB" id="A0A0A1TCB6"/>
<evidence type="ECO:0000313" key="5">
    <source>
        <dbReference type="EMBL" id="CEJ83029.1"/>
    </source>
</evidence>
<dbReference type="InterPro" id="IPR002347">
    <property type="entry name" value="SDR_fam"/>
</dbReference>
<dbReference type="Gene3D" id="3.40.50.720">
    <property type="entry name" value="NAD(P)-binding Rossmann-like Domain"/>
    <property type="match status" value="1"/>
</dbReference>
<dbReference type="GO" id="GO:0005811">
    <property type="term" value="C:lipid droplet"/>
    <property type="evidence" value="ECO:0007669"/>
    <property type="project" value="TreeGrafter"/>
</dbReference>
<dbReference type="PRINTS" id="PR00080">
    <property type="entry name" value="SDRFAMILY"/>
</dbReference>
<evidence type="ECO:0000313" key="6">
    <source>
        <dbReference type="Proteomes" id="UP000039046"/>
    </source>
</evidence>
<dbReference type="GO" id="GO:0004806">
    <property type="term" value="F:triacylglycerol lipase activity"/>
    <property type="evidence" value="ECO:0007669"/>
    <property type="project" value="TreeGrafter"/>
</dbReference>
<evidence type="ECO:0000256" key="1">
    <source>
        <dbReference type="ARBA" id="ARBA00006484"/>
    </source>
</evidence>
<proteinExistence type="inferred from homology"/>
<gene>
    <name evidence="5" type="ORF">VHEMI03061</name>
</gene>
<dbReference type="PRINTS" id="PR00081">
    <property type="entry name" value="GDHRDH"/>
</dbReference>
<evidence type="ECO:0000256" key="4">
    <source>
        <dbReference type="RuleBase" id="RU000363"/>
    </source>
</evidence>
<keyword evidence="2" id="KW-0521">NADP</keyword>
<dbReference type="PANTHER" id="PTHR44169">
    <property type="entry name" value="NADPH-DEPENDENT 1-ACYLDIHYDROXYACETONE PHOSPHATE REDUCTASE"/>
    <property type="match status" value="1"/>
</dbReference>
<name>A0A0A1TCB6_9HYPO</name>
<dbReference type="GO" id="GO:0005783">
    <property type="term" value="C:endoplasmic reticulum"/>
    <property type="evidence" value="ECO:0007669"/>
    <property type="project" value="TreeGrafter"/>
</dbReference>
<dbReference type="Pfam" id="PF00106">
    <property type="entry name" value="adh_short"/>
    <property type="match status" value="1"/>
</dbReference>
<keyword evidence="6" id="KW-1185">Reference proteome</keyword>
<comment type="similarity">
    <text evidence="1 4">Belongs to the short-chain dehydrogenases/reductases (SDR) family.</text>
</comment>
<evidence type="ECO:0000256" key="2">
    <source>
        <dbReference type="ARBA" id="ARBA00022857"/>
    </source>
</evidence>
<dbReference type="GO" id="GO:0006654">
    <property type="term" value="P:phosphatidic acid biosynthetic process"/>
    <property type="evidence" value="ECO:0007669"/>
    <property type="project" value="TreeGrafter"/>
</dbReference>
<dbReference type="OrthoDB" id="2102561at2759"/>
<accession>A0A0A1TCB6</accession>
<evidence type="ECO:0000256" key="3">
    <source>
        <dbReference type="ARBA" id="ARBA00023002"/>
    </source>
</evidence>
<sequence>MQKERTVLVTGCSDHGLGSALAIALHKQGWRVFASARNLSKLSNVKAAGIECVEMDVESSESVAKAVDQVIELTGGSLDALINNAGTGYNMPIMHLDIDKMHKLFELNAFSIVRTTQAFVPLMLKSTMQPFIANNTAGSGLLGCGLAFQGAYNASKAAAASLTECLRLELAPFGIRVINIVTGAVKSTFITNTTNNTSNGELPPDSIYNVAKPEIEKSMMQDESGSDRMDTETWAMLVAGDLSRKNPAHMIFRGSMSNLARFAALLPIGVLDKTMKRMTGLDVLEERIVNKHSR</sequence>
<dbReference type="GO" id="GO:0000140">
    <property type="term" value="F:acylglycerone-phosphate reductase (NADP+) activity"/>
    <property type="evidence" value="ECO:0007669"/>
    <property type="project" value="TreeGrafter"/>
</dbReference>
<reference evidence="5 6" key="1">
    <citation type="journal article" date="2015" name="Genome Announc.">
        <title>Draft Genome Sequence and Gene Annotation of the Entomopathogenic Fungus Verticillium hemipterigenum.</title>
        <authorList>
            <person name="Horn F."/>
            <person name="Habel A."/>
            <person name="Scharf D.H."/>
            <person name="Dworschak J."/>
            <person name="Brakhage A.A."/>
            <person name="Guthke R."/>
            <person name="Hertweck C."/>
            <person name="Linde J."/>
        </authorList>
    </citation>
    <scope>NUCLEOTIDE SEQUENCE [LARGE SCALE GENOMIC DNA]</scope>
</reference>
<dbReference type="STRING" id="1531966.A0A0A1TCB6"/>
<organism evidence="5 6">
    <name type="scientific">[Torrubiella] hemipterigena</name>
    <dbReference type="NCBI Taxonomy" id="1531966"/>
    <lineage>
        <taxon>Eukaryota</taxon>
        <taxon>Fungi</taxon>
        <taxon>Dikarya</taxon>
        <taxon>Ascomycota</taxon>
        <taxon>Pezizomycotina</taxon>
        <taxon>Sordariomycetes</taxon>
        <taxon>Hypocreomycetidae</taxon>
        <taxon>Hypocreales</taxon>
        <taxon>Clavicipitaceae</taxon>
        <taxon>Clavicipitaceae incertae sedis</taxon>
        <taxon>'Torrubiella' clade</taxon>
    </lineage>
</organism>
<dbReference type="InterPro" id="IPR036291">
    <property type="entry name" value="NAD(P)-bd_dom_sf"/>
</dbReference>
<dbReference type="Proteomes" id="UP000039046">
    <property type="component" value="Unassembled WGS sequence"/>
</dbReference>
<protein>
    <submittedName>
        <fullName evidence="5">Uncharacterized protein</fullName>
    </submittedName>
</protein>
<dbReference type="HOGENOM" id="CLU_010194_2_9_1"/>
<dbReference type="SUPFAM" id="SSF51735">
    <property type="entry name" value="NAD(P)-binding Rossmann-fold domains"/>
    <property type="match status" value="1"/>
</dbReference>
<dbReference type="PROSITE" id="PS00061">
    <property type="entry name" value="ADH_SHORT"/>
    <property type="match status" value="1"/>
</dbReference>
<dbReference type="InterPro" id="IPR020904">
    <property type="entry name" value="Sc_DH/Rdtase_CS"/>
</dbReference>
<dbReference type="EMBL" id="CDHN01000001">
    <property type="protein sequence ID" value="CEJ83029.1"/>
    <property type="molecule type" value="Genomic_DNA"/>
</dbReference>
<dbReference type="GO" id="GO:0019433">
    <property type="term" value="P:triglyceride catabolic process"/>
    <property type="evidence" value="ECO:0007669"/>
    <property type="project" value="TreeGrafter"/>
</dbReference>
<keyword evidence="3" id="KW-0560">Oxidoreductase</keyword>